<protein>
    <submittedName>
        <fullName evidence="2">Uncharacterized protein</fullName>
    </submittedName>
</protein>
<evidence type="ECO:0000313" key="2">
    <source>
        <dbReference type="EMBL" id="QKD44899.1"/>
    </source>
</evidence>
<accession>A0A858ZXJ2</accession>
<feature type="region of interest" description="Disordered" evidence="1">
    <location>
        <begin position="63"/>
        <end position="83"/>
    </location>
</feature>
<evidence type="ECO:0000313" key="3">
    <source>
        <dbReference type="Proteomes" id="UP000500755"/>
    </source>
</evidence>
<dbReference type="InterPro" id="IPR036188">
    <property type="entry name" value="FAD/NAD-bd_sf"/>
</dbReference>
<reference evidence="2 3" key="1">
    <citation type="submission" date="2020-05" db="EMBL/GenBank/DDBJ databases">
        <title>Complete genome sequence of Alicycliphilus denitrificans DP3.</title>
        <authorList>
            <person name="Chen X."/>
        </authorList>
    </citation>
    <scope>NUCLEOTIDE SEQUENCE [LARGE SCALE GENOMIC DNA]</scope>
    <source>
        <strain evidence="2 3">DP3</strain>
    </source>
</reference>
<dbReference type="Gene3D" id="3.50.50.60">
    <property type="entry name" value="FAD/NAD(P)-binding domain"/>
    <property type="match status" value="1"/>
</dbReference>
<name>A0A858ZXJ2_9BURK</name>
<sequence length="83" mass="9225">MQQEQHDFFDVAIVGYGPVSEIMALALASQGRSVAIFERWEERYPLGLGSRGGWPDRRIRTARGAPHGQRAAAHGALPVPDWR</sequence>
<evidence type="ECO:0000256" key="1">
    <source>
        <dbReference type="SAM" id="MobiDB-lite"/>
    </source>
</evidence>
<organism evidence="2 3">
    <name type="scientific">Alicycliphilus denitrificans</name>
    <dbReference type="NCBI Taxonomy" id="179636"/>
    <lineage>
        <taxon>Bacteria</taxon>
        <taxon>Pseudomonadati</taxon>
        <taxon>Pseudomonadota</taxon>
        <taxon>Betaproteobacteria</taxon>
        <taxon>Burkholderiales</taxon>
        <taxon>Comamonadaceae</taxon>
        <taxon>Alicycliphilus</taxon>
    </lineage>
</organism>
<dbReference type="AlphaFoldDB" id="A0A858ZXJ2"/>
<dbReference type="SUPFAM" id="SSF51905">
    <property type="entry name" value="FAD/NAD(P)-binding domain"/>
    <property type="match status" value="1"/>
</dbReference>
<proteinExistence type="predicted"/>
<dbReference type="EMBL" id="CP051298">
    <property type="protein sequence ID" value="QKD44899.1"/>
    <property type="molecule type" value="Genomic_DNA"/>
</dbReference>
<dbReference type="Proteomes" id="UP000500755">
    <property type="component" value="Chromosome"/>
</dbReference>
<gene>
    <name evidence="2" type="ORF">HF896_15355</name>
</gene>